<reference evidence="1" key="1">
    <citation type="submission" date="2019-11" db="EMBL/GenBank/DDBJ databases">
        <authorList>
            <person name="Feng L."/>
        </authorList>
    </citation>
    <scope>NUCLEOTIDE SEQUENCE</scope>
    <source>
        <strain evidence="1">ElimosumLFYP34</strain>
    </source>
</reference>
<organism evidence="1">
    <name type="scientific">Eubacterium limosum</name>
    <dbReference type="NCBI Taxonomy" id="1736"/>
    <lineage>
        <taxon>Bacteria</taxon>
        <taxon>Bacillati</taxon>
        <taxon>Bacillota</taxon>
        <taxon>Clostridia</taxon>
        <taxon>Eubacteriales</taxon>
        <taxon>Eubacteriaceae</taxon>
        <taxon>Eubacterium</taxon>
    </lineage>
</organism>
<accession>A0A6N3HCE3</accession>
<sequence length="171" mass="19932">MFYYYCNDENNYNDADFLLEFDKLEKRIAKEFSILQFPHQVNNLTSTDFLIIDIFACHDSQTDLIDNLVTLKNYNGINPVIYIPKGNIKDSSGIVKELRAIDIPVLYKINFQQEMIKIVYRAYNMSPMQVVEIDKSESVTNEEAEFVKNSELGISKKEKVLIKKIMEILEV</sequence>
<proteinExistence type="predicted"/>
<evidence type="ECO:0000313" key="1">
    <source>
        <dbReference type="EMBL" id="VYU74152.1"/>
    </source>
</evidence>
<name>A0A6N3HCE3_EUBLI</name>
<gene>
    <name evidence="1" type="ORF">ELLFYP34_01120</name>
</gene>
<protein>
    <submittedName>
        <fullName evidence="1">Uncharacterized protein</fullName>
    </submittedName>
</protein>
<dbReference type="EMBL" id="CACRTR010000023">
    <property type="protein sequence ID" value="VYU74152.1"/>
    <property type="molecule type" value="Genomic_DNA"/>
</dbReference>
<dbReference type="AlphaFoldDB" id="A0A6N3HCE3"/>